<comment type="caution">
    <text evidence="2">The sequence shown here is derived from an EMBL/GenBank/DDBJ whole genome shotgun (WGS) entry which is preliminary data.</text>
</comment>
<feature type="region of interest" description="Disordered" evidence="1">
    <location>
        <begin position="245"/>
        <end position="277"/>
    </location>
</feature>
<evidence type="ECO:0000313" key="2">
    <source>
        <dbReference type="EMBL" id="MRG97176.1"/>
    </source>
</evidence>
<sequence>MSESGPFFYAWCDQADRADAFVAALPALHGDPPYGVRLTTRGSCDYTRHKNLALEEVRTLVRAHLRDDMAEASFSPAIRLRSGQWTYPGVESRAEAWAMHMSCIPMQVSVYDQWEFFPPRIEFVLGAGPRSASVEATAIAIDTQGDVEQLLLGLCAPDAGLVTTGACSYCWPWGAPLECNATYHADAVSVARDLALSWVHLHDGYHPGAVAGLSLEELAARVEAAPEDARVGIADSLDRVEKHFHEDHEASKSFPTRAPLPTLARKGPRPIRSGDEELTREQVLRALATPPAVLLDALETAAFPDDEWRAAEPLAREAIEAKKQGAPTLEIMVTSKHRRFIEHHAPYHVRRLPSGGVLLATHPYRTLWPLWADALNLLGIRP</sequence>
<dbReference type="EMBL" id="WJIE01000015">
    <property type="protein sequence ID" value="MRG97176.1"/>
    <property type="molecule type" value="Genomic_DNA"/>
</dbReference>
<proteinExistence type="predicted"/>
<dbReference type="AlphaFoldDB" id="A0A6N7Q1V6"/>
<evidence type="ECO:0000256" key="1">
    <source>
        <dbReference type="SAM" id="MobiDB-lite"/>
    </source>
</evidence>
<keyword evidence="3" id="KW-1185">Reference proteome</keyword>
<dbReference type="Proteomes" id="UP000440224">
    <property type="component" value="Unassembled WGS sequence"/>
</dbReference>
<reference evidence="2 3" key="1">
    <citation type="submission" date="2019-10" db="EMBL/GenBank/DDBJ databases">
        <title>A soil myxobacterium in the family Polyangiaceae.</title>
        <authorList>
            <person name="Li Y."/>
            <person name="Wang J."/>
        </authorList>
    </citation>
    <scope>NUCLEOTIDE SEQUENCE [LARGE SCALE GENOMIC DNA]</scope>
    <source>
        <strain evidence="2 3">DSM 14734</strain>
    </source>
</reference>
<evidence type="ECO:0000313" key="3">
    <source>
        <dbReference type="Proteomes" id="UP000440224"/>
    </source>
</evidence>
<dbReference type="RefSeq" id="WP_153823953.1">
    <property type="nucleotide sequence ID" value="NZ_WJIE01000015.1"/>
</dbReference>
<dbReference type="OrthoDB" id="5493101at2"/>
<protein>
    <submittedName>
        <fullName evidence="2">Uncharacterized protein</fullName>
    </submittedName>
</protein>
<name>A0A6N7Q1V6_9BACT</name>
<accession>A0A6N7Q1V6</accession>
<organism evidence="2 3">
    <name type="scientific">Polyangium spumosum</name>
    <dbReference type="NCBI Taxonomy" id="889282"/>
    <lineage>
        <taxon>Bacteria</taxon>
        <taxon>Pseudomonadati</taxon>
        <taxon>Myxococcota</taxon>
        <taxon>Polyangia</taxon>
        <taxon>Polyangiales</taxon>
        <taxon>Polyangiaceae</taxon>
        <taxon>Polyangium</taxon>
    </lineage>
</organism>
<gene>
    <name evidence="2" type="ORF">GF068_35405</name>
</gene>